<accession>A0ABU5DLX2</accession>
<evidence type="ECO:0000313" key="5">
    <source>
        <dbReference type="EMBL" id="MDY0746718.1"/>
    </source>
</evidence>
<dbReference type="PROSITE" id="PS50949">
    <property type="entry name" value="HTH_GNTR"/>
    <property type="match status" value="1"/>
</dbReference>
<dbReference type="Gene3D" id="1.20.120.530">
    <property type="entry name" value="GntR ligand-binding domain-like"/>
    <property type="match status" value="1"/>
</dbReference>
<sequence>MTTTTPPRSLTLQRPQLLTDLAIEQIRSAIIDGELELGSQVSEAQLAQQLGVSKTPVREALLRLKSEGLVEISPQRGTFVFELQPEQVSQLCRYRSMIEIAALREAATADPKGLLKEMVRCVTEMKAAEKVRDLKGLARIDMDFHSQFLSFCPNEYLKAGYAVLRSQLRALRNRSPIDNAVKSHQVLVDALAGKDIEAACALLAEHVADNEPRYRAACNVHLQAG</sequence>
<dbReference type="PANTHER" id="PTHR43537:SF24">
    <property type="entry name" value="GLUCONATE OPERON TRANSCRIPTIONAL REPRESSOR"/>
    <property type="match status" value="1"/>
</dbReference>
<dbReference type="PANTHER" id="PTHR43537">
    <property type="entry name" value="TRANSCRIPTIONAL REGULATOR, GNTR FAMILY"/>
    <property type="match status" value="1"/>
</dbReference>
<dbReference type="PRINTS" id="PR00033">
    <property type="entry name" value="HTHASNC"/>
</dbReference>
<dbReference type="SUPFAM" id="SSF46785">
    <property type="entry name" value="Winged helix' DNA-binding domain"/>
    <property type="match status" value="1"/>
</dbReference>
<organism evidence="5 6">
    <name type="scientific">Roseateles agri</name>
    <dbReference type="NCBI Taxonomy" id="3098619"/>
    <lineage>
        <taxon>Bacteria</taxon>
        <taxon>Pseudomonadati</taxon>
        <taxon>Pseudomonadota</taxon>
        <taxon>Betaproteobacteria</taxon>
        <taxon>Burkholderiales</taxon>
        <taxon>Sphaerotilaceae</taxon>
        <taxon>Roseateles</taxon>
    </lineage>
</organism>
<dbReference type="Proteomes" id="UP001285263">
    <property type="component" value="Unassembled WGS sequence"/>
</dbReference>
<dbReference type="InterPro" id="IPR000524">
    <property type="entry name" value="Tscrpt_reg_HTH_GntR"/>
</dbReference>
<dbReference type="InterPro" id="IPR000485">
    <property type="entry name" value="AsnC-type_HTH_dom"/>
</dbReference>
<proteinExistence type="predicted"/>
<gene>
    <name evidence="5" type="ORF">SNE35_19555</name>
</gene>
<protein>
    <submittedName>
        <fullName evidence="5">GntR family transcriptional regulator</fullName>
    </submittedName>
</protein>
<dbReference type="PRINTS" id="PR00035">
    <property type="entry name" value="HTHGNTR"/>
</dbReference>
<evidence type="ECO:0000256" key="2">
    <source>
        <dbReference type="ARBA" id="ARBA00023125"/>
    </source>
</evidence>
<dbReference type="Pfam" id="PF00392">
    <property type="entry name" value="GntR"/>
    <property type="match status" value="1"/>
</dbReference>
<evidence type="ECO:0000256" key="3">
    <source>
        <dbReference type="ARBA" id="ARBA00023163"/>
    </source>
</evidence>
<dbReference type="SMART" id="SM00345">
    <property type="entry name" value="HTH_GNTR"/>
    <property type="match status" value="1"/>
</dbReference>
<keyword evidence="3" id="KW-0804">Transcription</keyword>
<dbReference type="Gene3D" id="1.10.10.10">
    <property type="entry name" value="Winged helix-like DNA-binding domain superfamily/Winged helix DNA-binding domain"/>
    <property type="match status" value="1"/>
</dbReference>
<comment type="caution">
    <text evidence="5">The sequence shown here is derived from an EMBL/GenBank/DDBJ whole genome shotgun (WGS) entry which is preliminary data.</text>
</comment>
<dbReference type="SUPFAM" id="SSF48008">
    <property type="entry name" value="GntR ligand-binding domain-like"/>
    <property type="match status" value="1"/>
</dbReference>
<evidence type="ECO:0000313" key="6">
    <source>
        <dbReference type="Proteomes" id="UP001285263"/>
    </source>
</evidence>
<feature type="domain" description="HTH gntR-type" evidence="4">
    <location>
        <begin position="16"/>
        <end position="83"/>
    </location>
</feature>
<keyword evidence="2" id="KW-0238">DNA-binding</keyword>
<dbReference type="InterPro" id="IPR008920">
    <property type="entry name" value="TF_FadR/GntR_C"/>
</dbReference>
<name>A0ABU5DLX2_9BURK</name>
<dbReference type="SMART" id="SM00895">
    <property type="entry name" value="FCD"/>
    <property type="match status" value="1"/>
</dbReference>
<dbReference type="Pfam" id="PF07729">
    <property type="entry name" value="FCD"/>
    <property type="match status" value="1"/>
</dbReference>
<dbReference type="EMBL" id="JAXCLA010000006">
    <property type="protein sequence ID" value="MDY0746718.1"/>
    <property type="molecule type" value="Genomic_DNA"/>
</dbReference>
<keyword evidence="6" id="KW-1185">Reference proteome</keyword>
<evidence type="ECO:0000256" key="1">
    <source>
        <dbReference type="ARBA" id="ARBA00023015"/>
    </source>
</evidence>
<keyword evidence="1" id="KW-0805">Transcription regulation</keyword>
<dbReference type="InterPro" id="IPR011711">
    <property type="entry name" value="GntR_C"/>
</dbReference>
<reference evidence="5 6" key="1">
    <citation type="submission" date="2023-11" db="EMBL/GenBank/DDBJ databases">
        <title>Paucibacter sp. nov., isolated from fresh soil in Korea.</title>
        <authorList>
            <person name="Le N.T.T."/>
        </authorList>
    </citation>
    <scope>NUCLEOTIDE SEQUENCE [LARGE SCALE GENOMIC DNA]</scope>
    <source>
        <strain evidence="5 6">R3-3</strain>
    </source>
</reference>
<dbReference type="InterPro" id="IPR036388">
    <property type="entry name" value="WH-like_DNA-bd_sf"/>
</dbReference>
<evidence type="ECO:0000259" key="4">
    <source>
        <dbReference type="PROSITE" id="PS50949"/>
    </source>
</evidence>
<dbReference type="CDD" id="cd07377">
    <property type="entry name" value="WHTH_GntR"/>
    <property type="match status" value="1"/>
</dbReference>
<dbReference type="InterPro" id="IPR036390">
    <property type="entry name" value="WH_DNA-bd_sf"/>
</dbReference>
<dbReference type="RefSeq" id="WP_320424665.1">
    <property type="nucleotide sequence ID" value="NZ_JAXCLA010000006.1"/>
</dbReference>